<name>A0A6A2VXK9_9BIFI</name>
<dbReference type="PANTHER" id="PTHR10695:SF46">
    <property type="entry name" value="BIFUNCTIONAL COENZYME A SYNTHASE-RELATED"/>
    <property type="match status" value="1"/>
</dbReference>
<comment type="caution">
    <text evidence="5">The sequence shown here is derived from an EMBL/GenBank/DDBJ whole genome shotgun (WGS) entry which is preliminary data.</text>
</comment>
<protein>
    <recommendedName>
        <fullName evidence="3 4">Dephospho-CoA kinase</fullName>
        <ecNumber evidence="3 4">2.7.1.24</ecNumber>
    </recommendedName>
    <alternativeName>
        <fullName evidence="3">Dephosphocoenzyme A kinase</fullName>
    </alternativeName>
</protein>
<comment type="catalytic activity">
    <reaction evidence="3">
        <text>3'-dephospho-CoA + ATP = ADP + CoA + H(+)</text>
        <dbReference type="Rhea" id="RHEA:18245"/>
        <dbReference type="ChEBI" id="CHEBI:15378"/>
        <dbReference type="ChEBI" id="CHEBI:30616"/>
        <dbReference type="ChEBI" id="CHEBI:57287"/>
        <dbReference type="ChEBI" id="CHEBI:57328"/>
        <dbReference type="ChEBI" id="CHEBI:456216"/>
        <dbReference type="EC" id="2.7.1.24"/>
    </reaction>
</comment>
<accession>A0A6A2VXK9</accession>
<comment type="similarity">
    <text evidence="3">Belongs to the CoaE family.</text>
</comment>
<dbReference type="HAMAP" id="MF_00376">
    <property type="entry name" value="Dephospho_CoA_kinase"/>
    <property type="match status" value="1"/>
</dbReference>
<dbReference type="GO" id="GO:0005524">
    <property type="term" value="F:ATP binding"/>
    <property type="evidence" value="ECO:0007669"/>
    <property type="project" value="UniProtKB-UniRule"/>
</dbReference>
<feature type="binding site" evidence="3">
    <location>
        <begin position="12"/>
        <end position="17"/>
    </location>
    <ligand>
        <name>ATP</name>
        <dbReference type="ChEBI" id="CHEBI:30616"/>
    </ligand>
</feature>
<dbReference type="EMBL" id="WBSO01000007">
    <property type="protein sequence ID" value="KAB8297579.1"/>
    <property type="molecule type" value="Genomic_DNA"/>
</dbReference>
<keyword evidence="6" id="KW-1185">Reference proteome</keyword>
<keyword evidence="1 3" id="KW-0547">Nucleotide-binding</keyword>
<comment type="subcellular location">
    <subcellularLocation>
        <location evidence="3">Cytoplasm</location>
    </subcellularLocation>
</comment>
<evidence type="ECO:0000256" key="3">
    <source>
        <dbReference type="HAMAP-Rule" id="MF_00376"/>
    </source>
</evidence>
<dbReference type="NCBIfam" id="TIGR00152">
    <property type="entry name" value="dephospho-CoA kinase"/>
    <property type="match status" value="1"/>
</dbReference>
<dbReference type="CDD" id="cd02022">
    <property type="entry name" value="DPCK"/>
    <property type="match status" value="1"/>
</dbReference>
<evidence type="ECO:0000256" key="1">
    <source>
        <dbReference type="ARBA" id="ARBA00022741"/>
    </source>
</evidence>
<keyword evidence="3 5" id="KW-0418">Kinase</keyword>
<evidence type="ECO:0000256" key="2">
    <source>
        <dbReference type="ARBA" id="ARBA00022840"/>
    </source>
</evidence>
<dbReference type="Pfam" id="PF01121">
    <property type="entry name" value="CoaE"/>
    <property type="match status" value="1"/>
</dbReference>
<comment type="pathway">
    <text evidence="3">Cofactor biosynthesis; coenzyme A biosynthesis; CoA from (R)-pantothenate: step 5/5.</text>
</comment>
<dbReference type="AlphaFoldDB" id="A0A6A2VXK9"/>
<dbReference type="InterPro" id="IPR001977">
    <property type="entry name" value="Depp_CoAkinase"/>
</dbReference>
<keyword evidence="3" id="KW-0808">Transferase</keyword>
<keyword evidence="3" id="KW-0173">Coenzyme A biosynthesis</keyword>
<dbReference type="GO" id="GO:0015937">
    <property type="term" value="P:coenzyme A biosynthetic process"/>
    <property type="evidence" value="ECO:0007669"/>
    <property type="project" value="UniProtKB-UniRule"/>
</dbReference>
<dbReference type="EC" id="2.7.1.24" evidence="3 4"/>
<evidence type="ECO:0000313" key="6">
    <source>
        <dbReference type="Proteomes" id="UP000440041"/>
    </source>
</evidence>
<dbReference type="Gene3D" id="3.40.50.300">
    <property type="entry name" value="P-loop containing nucleotide triphosphate hydrolases"/>
    <property type="match status" value="1"/>
</dbReference>
<organism evidence="5 6">
    <name type="scientific">Bifidobacterium apri</name>
    <dbReference type="NCBI Taxonomy" id="1769423"/>
    <lineage>
        <taxon>Bacteria</taxon>
        <taxon>Bacillati</taxon>
        <taxon>Actinomycetota</taxon>
        <taxon>Actinomycetes</taxon>
        <taxon>Bifidobacteriales</taxon>
        <taxon>Bifidobacteriaceae</taxon>
        <taxon>Bifidobacterium</taxon>
    </lineage>
</organism>
<gene>
    <name evidence="3" type="primary">coaE</name>
    <name evidence="5" type="ORF">DSM100238_1182</name>
</gene>
<dbReference type="RefSeq" id="WP_152355758.1">
    <property type="nucleotide sequence ID" value="NZ_JBHLXF010000007.1"/>
</dbReference>
<dbReference type="PROSITE" id="PS51219">
    <property type="entry name" value="DPCK"/>
    <property type="match status" value="1"/>
</dbReference>
<keyword evidence="3" id="KW-0963">Cytoplasm</keyword>
<proteinExistence type="inferred from homology"/>
<comment type="function">
    <text evidence="3">Catalyzes the phosphorylation of the 3'-hydroxyl group of dephosphocoenzyme A to form coenzyme A.</text>
</comment>
<dbReference type="SUPFAM" id="SSF52540">
    <property type="entry name" value="P-loop containing nucleoside triphosphate hydrolases"/>
    <property type="match status" value="1"/>
</dbReference>
<dbReference type="UniPathway" id="UPA00241">
    <property type="reaction ID" value="UER00356"/>
</dbReference>
<sequence length="208" mass="22461">MVIRIGLTGGIAAGKSTVSRRLGELGAAVVDYDILARKIVEPGGAALPRIVEVFGDRAVRDDGTLDRAWLADQVFGAHADPRARQRLDAIEHPLIYQLAQQLDAEASRKDGNAVIVHDIPLLAEVIQDLPFRFDHIVTVEAPQDVRIGRMVRTRGMSQAQAQARIASQSPQSARMAIADVVVDATVDLPAMLARVDTLYAAWLGEAKA</sequence>
<dbReference type="OrthoDB" id="9812943at2"/>
<evidence type="ECO:0000256" key="4">
    <source>
        <dbReference type="NCBIfam" id="TIGR00152"/>
    </source>
</evidence>
<keyword evidence="2 3" id="KW-0067">ATP-binding</keyword>
<dbReference type="GO" id="GO:0004140">
    <property type="term" value="F:dephospho-CoA kinase activity"/>
    <property type="evidence" value="ECO:0007669"/>
    <property type="project" value="UniProtKB-UniRule"/>
</dbReference>
<dbReference type="InterPro" id="IPR027417">
    <property type="entry name" value="P-loop_NTPase"/>
</dbReference>
<reference evidence="5 6" key="1">
    <citation type="submission" date="2019-09" db="EMBL/GenBank/DDBJ databases">
        <title>Characterization of the phylogenetic diversity of two novel species belonging to the genus Bifidobacterium: Bifidobacterium cebidarum sp. nov. and Bifidobacterium leontopitheci sp. nov.</title>
        <authorList>
            <person name="Lugli G.A."/>
            <person name="Duranti S."/>
            <person name="Milani C."/>
            <person name="Turroni F."/>
            <person name="Ventura M."/>
        </authorList>
    </citation>
    <scope>NUCLEOTIDE SEQUENCE [LARGE SCALE GENOMIC DNA]</scope>
    <source>
        <strain evidence="5 6">DSM 100238</strain>
    </source>
</reference>
<dbReference type="GO" id="GO:0005737">
    <property type="term" value="C:cytoplasm"/>
    <property type="evidence" value="ECO:0007669"/>
    <property type="project" value="UniProtKB-SubCell"/>
</dbReference>
<evidence type="ECO:0000313" key="5">
    <source>
        <dbReference type="EMBL" id="KAB8297579.1"/>
    </source>
</evidence>
<dbReference type="Proteomes" id="UP000440041">
    <property type="component" value="Unassembled WGS sequence"/>
</dbReference>
<dbReference type="PANTHER" id="PTHR10695">
    <property type="entry name" value="DEPHOSPHO-COA KINASE-RELATED"/>
    <property type="match status" value="1"/>
</dbReference>